<gene>
    <name evidence="5" type="ORF">Ljor_2786</name>
</gene>
<keyword evidence="1" id="KW-0677">Repeat</keyword>
<evidence type="ECO:0000256" key="3">
    <source>
        <dbReference type="PROSITE-ProRule" id="PRU00023"/>
    </source>
</evidence>
<feature type="repeat" description="ANK" evidence="3">
    <location>
        <begin position="128"/>
        <end position="160"/>
    </location>
</feature>
<accession>A0A0W0VED2</accession>
<evidence type="ECO:0000256" key="2">
    <source>
        <dbReference type="ARBA" id="ARBA00023043"/>
    </source>
</evidence>
<proteinExistence type="predicted"/>
<dbReference type="InterPro" id="IPR037883">
    <property type="entry name" value="Knr4/Smi1-like_sf"/>
</dbReference>
<dbReference type="InterPro" id="IPR036770">
    <property type="entry name" value="Ankyrin_rpt-contain_sf"/>
</dbReference>
<dbReference type="AlphaFoldDB" id="A0A0W0VED2"/>
<evidence type="ECO:0000313" key="6">
    <source>
        <dbReference type="Proteomes" id="UP000055035"/>
    </source>
</evidence>
<dbReference type="InterPro" id="IPR002110">
    <property type="entry name" value="Ankyrin_rpt"/>
</dbReference>
<dbReference type="SMART" id="SM00248">
    <property type="entry name" value="ANK"/>
    <property type="match status" value="3"/>
</dbReference>
<evidence type="ECO:0000256" key="1">
    <source>
        <dbReference type="ARBA" id="ARBA00022737"/>
    </source>
</evidence>
<reference evidence="5 6" key="1">
    <citation type="submission" date="2015-11" db="EMBL/GenBank/DDBJ databases">
        <title>Genomic analysis of 38 Legionella species identifies large and diverse effector repertoires.</title>
        <authorList>
            <person name="Burstein D."/>
            <person name="Amaro F."/>
            <person name="Zusman T."/>
            <person name="Lifshitz Z."/>
            <person name="Cohen O."/>
            <person name="Gilbert J.A."/>
            <person name="Pupko T."/>
            <person name="Shuman H.A."/>
            <person name="Segal G."/>
        </authorList>
    </citation>
    <scope>NUCLEOTIDE SEQUENCE [LARGE SCALE GENOMIC DNA]</scope>
    <source>
        <strain evidence="5 6">BL-540</strain>
    </source>
</reference>
<dbReference type="PANTHER" id="PTHR24171">
    <property type="entry name" value="ANKYRIN REPEAT DOMAIN-CONTAINING PROTEIN 39-RELATED"/>
    <property type="match status" value="1"/>
</dbReference>
<feature type="domain" description="Knr4/Smi1-like" evidence="4">
    <location>
        <begin position="236"/>
        <end position="372"/>
    </location>
</feature>
<name>A0A0W0VED2_9GAMM</name>
<dbReference type="OrthoDB" id="5637724at2"/>
<sequence>MVKKNSLYISKAFLAEINKEHRKPDKIKQYLADGANINYQNENDGYTALMIAVDKDDEPLVTYLLQQGANPLIKNHHQEIASDLALTHSPIYHLLKNHELLFATLQNDIRGVKAALAAGANINFQGPGEYTALMIAAEQDLLEIVELLIISGADISLERSDGWDALCLSKGGLVYKTLEYGKPFTPEQKKKMMEDDDEDEERFEKGRLRALADRKGQPFALNQLKMHPMDGVFKPAPTASQFAELEQHFGHPLPASLKEILTHYNGCFPLLNYYGDDEYSSISFFYGLDENRDSPANIWWSIDSFSKYLGRETLPFAEDRYGGVYYLKWVKGKAQVWLFQYGDQPFDHEDDNYTMPTAYNLISESLDALLESLYAVQD</sequence>
<protein>
    <recommendedName>
        <fullName evidence="4">Knr4/Smi1-like domain-containing protein</fullName>
    </recommendedName>
</protein>
<feature type="repeat" description="ANK" evidence="3">
    <location>
        <begin position="44"/>
        <end position="76"/>
    </location>
</feature>
<dbReference type="SMART" id="SM00860">
    <property type="entry name" value="SMI1_KNR4"/>
    <property type="match status" value="1"/>
</dbReference>
<evidence type="ECO:0000313" key="5">
    <source>
        <dbReference type="EMBL" id="KTD18480.1"/>
    </source>
</evidence>
<dbReference type="Pfam" id="PF09346">
    <property type="entry name" value="SMI1_KNR4"/>
    <property type="match status" value="1"/>
</dbReference>
<keyword evidence="2 3" id="KW-0040">ANK repeat</keyword>
<dbReference type="PROSITE" id="PS50088">
    <property type="entry name" value="ANK_REPEAT"/>
    <property type="match status" value="2"/>
</dbReference>
<dbReference type="PROSITE" id="PS50297">
    <property type="entry name" value="ANK_REP_REGION"/>
    <property type="match status" value="2"/>
</dbReference>
<keyword evidence="6" id="KW-1185">Reference proteome</keyword>
<dbReference type="SUPFAM" id="SSF160631">
    <property type="entry name" value="SMI1/KNR4-like"/>
    <property type="match status" value="1"/>
</dbReference>
<comment type="caution">
    <text evidence="5">The sequence shown here is derived from an EMBL/GenBank/DDBJ whole genome shotgun (WGS) entry which is preliminary data.</text>
</comment>
<dbReference type="SUPFAM" id="SSF48403">
    <property type="entry name" value="Ankyrin repeat"/>
    <property type="match status" value="1"/>
</dbReference>
<dbReference type="Pfam" id="PF12796">
    <property type="entry name" value="Ank_2"/>
    <property type="match status" value="1"/>
</dbReference>
<dbReference type="EMBL" id="LNYJ01000011">
    <property type="protein sequence ID" value="KTD18480.1"/>
    <property type="molecule type" value="Genomic_DNA"/>
</dbReference>
<dbReference type="Gene3D" id="1.25.40.20">
    <property type="entry name" value="Ankyrin repeat-containing domain"/>
    <property type="match status" value="2"/>
</dbReference>
<dbReference type="RefSeq" id="WP_058472140.1">
    <property type="nucleotide sequence ID" value="NZ_CAAAIC010000005.1"/>
</dbReference>
<dbReference type="Gene3D" id="3.40.1580.10">
    <property type="entry name" value="SMI1/KNR4-like"/>
    <property type="match status" value="1"/>
</dbReference>
<dbReference type="Pfam" id="PF00023">
    <property type="entry name" value="Ank"/>
    <property type="match status" value="1"/>
</dbReference>
<dbReference type="STRING" id="456.Ljor_2786"/>
<dbReference type="PATRIC" id="fig|456.5.peg.2986"/>
<organism evidence="5 6">
    <name type="scientific">Legionella jordanis</name>
    <dbReference type="NCBI Taxonomy" id="456"/>
    <lineage>
        <taxon>Bacteria</taxon>
        <taxon>Pseudomonadati</taxon>
        <taxon>Pseudomonadota</taxon>
        <taxon>Gammaproteobacteria</taxon>
        <taxon>Legionellales</taxon>
        <taxon>Legionellaceae</taxon>
        <taxon>Legionella</taxon>
    </lineage>
</organism>
<evidence type="ECO:0000259" key="4">
    <source>
        <dbReference type="SMART" id="SM00860"/>
    </source>
</evidence>
<dbReference type="InterPro" id="IPR018958">
    <property type="entry name" value="Knr4/Smi1-like_dom"/>
</dbReference>
<dbReference type="Proteomes" id="UP000055035">
    <property type="component" value="Unassembled WGS sequence"/>
</dbReference>